<evidence type="ECO:0000259" key="4">
    <source>
        <dbReference type="Pfam" id="PF20220"/>
    </source>
</evidence>
<dbReference type="EMBL" id="PVRR01000003">
    <property type="protein sequence ID" value="PRT40155.1"/>
    <property type="molecule type" value="Genomic_DNA"/>
</dbReference>
<name>A0ABX5DTI1_9BACI</name>
<protein>
    <recommendedName>
        <fullName evidence="7">Virulence plasmid A protein</fullName>
    </recommendedName>
</protein>
<sequence>MENKIKDPKNAFFKFDLKSDIQKNTFEEIYVENKGNWSAIKSHLTGKEGFTPAIINKMEFTHQLVEWGKDNKDLISFFKKDDQIHSMRDIAAKFTKKTFIEKIKDITQAESEEDKKELALNLYRRLFSMEPTAMVFNMIKDQQVSLLNNIIGTNVAAVLEKEPNFNIKTTSIYEVIKNEEALKDVSPENREMVITELKTLQRIAAISPDPDALPALYNVNLHSAMQISEMPQKQFLRIMRKSDLDDNTLMQIHSNAQQARVRNEQALMHLREVYKGTGVAMIDKSMNITSSIKNETMTLEADTKGDAALTTLKETLAKHNLSWDLLFGDADFCECGECNSVYSAAAYYVELLQYLRNNNLDPDSDNPITIKSDPKDISGTPLEKLFDRRPDLGCLELTCKNINTILPYIDLVNEVMENYVAFKHLKPFNVGDEASSKLLAEPQYTEYKAYCILKNEVYPFTLPYHQPIDAERIYLKHLETSRYELIKTFRKNNSNNDAELTCLKDEALDRATDAEFLGLTMEEYVILTKECFESKALMEKLKNKTYTDDEYRKLIGVKPVCKYYGYADDNIMLGDDGLTLIKKEFLRRTGIDYINLVNLLKTEYINPYIPKGKSKIIMESLHFSYRFLQNYANAYGIDKMAEDLVKGEKLAELVPLLKEQIDLLTDKKALSCPKENWDAAEICDKDIINWVKCHFEKVGKMIVIESGRDCVNGKIIRTNEELAMMHREEVIVEDCKIFVCGQKNKEIGNIDKKTGQVSFKDAIDESIFKDLSFIGEKGEKGIFLVIDHKTYLVFLEQKDSCNLDTAVLQHLDGTSLSVEEYDRIHRFIRLWRKLGWTIDETNQAIASFSKIKAPDSTLGDDIADSICNPYGEDDCNNEDCEDCEEIMVKQDHDISPNLIHQLVAVKKLLDKTGLELIKLLTFWSDISITGEKSLYEQLFLTYNVLGIDKIFKADDKGNYLTSDAKLLDYLPVVMASLNLSADDIQEIMQATDMEDKLTLSNLSTLYRYFLLSKVLGLRIALLVSVVNLFENIFQDAHASLQFMNQWGKMEASGFTHQQLNYIIKGVDDEKKPLAPDPKDILQLSKTLYDGLNAIDEVHKDLKADGSITDSAVQKINIQDQATSTLIRTKASLLFETDTVEKIIGMLEGTNVFMANAPKNLDFTLSDNCTLKNKLKYDKTQGVIQITGILTEPEVADYKAISNNSDWVKALTCNIQKQQDKMFKELLSGVFENEQTKTKEEKAKLKDIIELGDVILPLDTIKEGEEDPNTAPKKRIAFLEIFLPYLRQQLTHRFVIDTLANFTGLDGKVTNVLVAEVLKLSSIATPIYSIFERIKESSKPDEANWSGYLIPSADANYTFIIKNSITKPIVSIDGVVLDVLDVSDPEESTNECRDDLNKEWWSETKQLQAGKLYKLTITDLELKNIFWKTPASAMITIPSSALIPDFTLRDCKPALIALKKAAMLVSTFVLSADEIKFLDLQKANFDNLDFNELEFKHWLRIEAYIRLRNSLPQIKMNMLDFWNWTYDATSDETQQLIEKVVDLTGWKKEHIEKLIAANHFNIGKPEDYRNEKNLLKLQEALTVADKISSDIDFLFKWAVPVSKFNTCRKIADSIKNAIRAKHNQTDWEQVVKPLHDQLRNNQKEALIGYLLQQKELIDWNVTDADGLFEYFLIDVQMDACMETSRIKQAISSVQLFVQRCFLGLEEKHNGIKPNILNRERWDWMQRYRVWEANRKVFLYPENWIESNLRDDKSPFFKELESELLQKDINKQNVTDALKSYLYKVDEVANMEVIGLYINGKRTETGWSKGDKLHVFSRTRNTPYLFYYRYLALDEMNWYPWEKMQIDIPSYDVESPNTLYPGSPSNGCYLTPVVWNDRLLVFFPQIMKKTKPPSMVEGDGSKKNFETLGTEPILDSKPVDYYEIKLAWSEYRNGKWTQKQISKDALFSDLLDNPNTIRHFVFVPAVEENGINISVGKEGYLDTFLFTGTALTRRGSGAINKDIDYLFFHKTGTLQLHSLQSSVSGKLQYWREFHSEQEYDGEVFYIGYRGIEFYHRYTQNLLGKINLDQLDLFFKENLSMSEHEFGLFDHDVNSPTPRIYHELKLPYSLYNWELFFHTPILLADALSKTQQYEEAMKWFHFVFNPIADGNEDNRFWQFQPFKNINSKRILDNIFNNLKPNTAVKTINEWRNKPFMPHVVARDRPVAYMKWVVMKYIDNLLAWGDYLFRQDTIETINQATQLYVLASHILGPRPMMIPKRGKIKPQTYLGLLHKWDAFGNAMVELELTAPFSNQTNLPFGKDNNELAFANIFGLASSFYFCIPNNPKLMDYWDTLADRLYKIRHCQNIKGVFRKLPLFEESIDPALLVKAAAQGLSIDSVLNDLNTPMPNYRFYYLLQKALELCNELKALGGAMLSAIEKKDNETIAFIRAKHEGVMQNLVMEIKKKQIEEAQKNIESLMQSRKTSEARMQYYLKLNGLDESLVPTDTTDFNEIPNEIVTVDGDSGLKLIPFEKQEMEKASEAADWQFDIGITETTASLFNIIPSLGGYATPLGVGATATWGGMNLGSAASAVARGMQTHSDNLSFQSSQFGRKANFTRALQERIFQANSAGYELKQIDKQITAQEIRIDIANQEIINQQKAIDNANEVEEFIKNKYSNEELYTWMRGSLTSLYHQVYKLAYDLAKKAEKTYCFERSISSANFIQSGYFDAGRDGLLAGEQLYVGLKQLEAAYQNERGHDYEISKHLSLYQLNPLAIIQLRETGKCEFEIPEVLFDMDYPGHYKRRIKSVSVSIPCIAGPYTGINATLSLLENKFRNTAIGGKAYKEDTEETDSRFSSYNIPINAIAASTAQNESGMFELNFKDERYLPFEGAGIISKWRLELPKFKQFDYNSISDVIIHLKYTSCEGGEKLKTDAINSISKWLENIGQELNETGLQVALNMKHDQPNEWHLLNKNGTIKMKIDKSRLPYIAQTFEVAEIENVMFLAKAKDQPASFSVRVDNKDIPLKKIDEWKLYGENTSDIVFDTSFALTMDSAQLKNLDELMMVIKYKFKKV</sequence>
<gene>
    <name evidence="5" type="ORF">C6357_16140</name>
</gene>
<feature type="coiled-coil region" evidence="1">
    <location>
        <begin position="2439"/>
        <end position="2466"/>
    </location>
</feature>
<dbReference type="RefSeq" id="WP_106102014.1">
    <property type="nucleotide sequence ID" value="NZ_PVRR01000003.1"/>
</dbReference>
<dbReference type="InterPro" id="IPR040840">
    <property type="entry name" value="TcA_TcB_BD"/>
</dbReference>
<dbReference type="InterPro" id="IPR046839">
    <property type="entry name" value="ABC_toxin_N"/>
</dbReference>
<feature type="domain" description="Tc toxin complex TcA C-terminal TcB-binding" evidence="2">
    <location>
        <begin position="2617"/>
        <end position="2902"/>
    </location>
</feature>
<dbReference type="InterPro" id="IPR041079">
    <property type="entry name" value="Neuraminidase-like"/>
</dbReference>
<evidence type="ECO:0000259" key="3">
    <source>
        <dbReference type="Pfam" id="PF18413"/>
    </source>
</evidence>
<dbReference type="Pfam" id="PF18276">
    <property type="entry name" value="TcA_TcB_BD"/>
    <property type="match status" value="1"/>
</dbReference>
<accession>A0ABX5DTI1</accession>
<feature type="domain" description="Neuraminidase-like" evidence="3">
    <location>
        <begin position="1790"/>
        <end position="1944"/>
    </location>
</feature>
<evidence type="ECO:0000259" key="2">
    <source>
        <dbReference type="Pfam" id="PF18276"/>
    </source>
</evidence>
<evidence type="ECO:0008006" key="7">
    <source>
        <dbReference type="Google" id="ProtNLM"/>
    </source>
</evidence>
<keyword evidence="1" id="KW-0175">Coiled coil</keyword>
<reference evidence="5 6" key="1">
    <citation type="submission" date="2018-03" db="EMBL/GenBank/DDBJ databases">
        <title>Genotypic and phenotypic analysis of antagonistic Bacillus spp. isolated from rhizosphere soil of plants in Tibet.</title>
        <authorList>
            <person name="Borriss R."/>
            <person name="Lasch P."/>
            <person name="Wu L."/>
            <person name="Wu H."/>
            <person name="Gao X."/>
        </authorList>
    </citation>
    <scope>NUCLEOTIDE SEQUENCE [LARGE SCALE GENOMIC DNA]</scope>
    <source>
        <strain evidence="5 6">NMSW16</strain>
    </source>
</reference>
<dbReference type="Proteomes" id="UP000239236">
    <property type="component" value="Unassembled WGS sequence"/>
</dbReference>
<dbReference type="Pfam" id="PF18413">
    <property type="entry name" value="Neuraminidase"/>
    <property type="match status" value="1"/>
</dbReference>
<evidence type="ECO:0000313" key="5">
    <source>
        <dbReference type="EMBL" id="PRT40155.1"/>
    </source>
</evidence>
<evidence type="ECO:0000256" key="1">
    <source>
        <dbReference type="SAM" id="Coils"/>
    </source>
</evidence>
<evidence type="ECO:0000313" key="6">
    <source>
        <dbReference type="Proteomes" id="UP000239236"/>
    </source>
</evidence>
<feature type="coiled-coil region" evidence="1">
    <location>
        <begin position="2612"/>
        <end position="2646"/>
    </location>
</feature>
<dbReference type="Pfam" id="PF20220">
    <property type="entry name" value="ABC_toxin_N"/>
    <property type="match status" value="1"/>
</dbReference>
<organism evidence="5 6">
    <name type="scientific">Bacillus wiedmannii</name>
    <dbReference type="NCBI Taxonomy" id="1890302"/>
    <lineage>
        <taxon>Bacteria</taxon>
        <taxon>Bacillati</taxon>
        <taxon>Bacillota</taxon>
        <taxon>Bacilli</taxon>
        <taxon>Bacillales</taxon>
        <taxon>Bacillaceae</taxon>
        <taxon>Bacillus</taxon>
        <taxon>Bacillus cereus group</taxon>
    </lineage>
</organism>
<comment type="caution">
    <text evidence="5">The sequence shown here is derived from an EMBL/GenBank/DDBJ whole genome shotgun (WGS) entry which is preliminary data.</text>
</comment>
<keyword evidence="6" id="KW-1185">Reference proteome</keyword>
<feature type="domain" description="ABC toxin N-terminal" evidence="4">
    <location>
        <begin position="1635"/>
        <end position="1759"/>
    </location>
</feature>
<proteinExistence type="predicted"/>